<accession>A0A9W4UK02</accession>
<dbReference type="AlphaFoldDB" id="A0A9W4UK02"/>
<dbReference type="EMBL" id="CAOQHR010000007">
    <property type="protein sequence ID" value="CAI6337375.1"/>
    <property type="molecule type" value="Genomic_DNA"/>
</dbReference>
<dbReference type="PANTHER" id="PTHR38795:SF1">
    <property type="entry name" value="DUF6604 DOMAIN-CONTAINING PROTEIN"/>
    <property type="match status" value="1"/>
</dbReference>
<evidence type="ECO:0000259" key="2">
    <source>
        <dbReference type="Pfam" id="PF20253"/>
    </source>
</evidence>
<protein>
    <recommendedName>
        <fullName evidence="2">DUF6604 domain-containing protein</fullName>
    </recommendedName>
</protein>
<organism evidence="3 4">
    <name type="scientific">Periconia digitata</name>
    <dbReference type="NCBI Taxonomy" id="1303443"/>
    <lineage>
        <taxon>Eukaryota</taxon>
        <taxon>Fungi</taxon>
        <taxon>Dikarya</taxon>
        <taxon>Ascomycota</taxon>
        <taxon>Pezizomycotina</taxon>
        <taxon>Dothideomycetes</taxon>
        <taxon>Pleosporomycetidae</taxon>
        <taxon>Pleosporales</taxon>
        <taxon>Massarineae</taxon>
        <taxon>Periconiaceae</taxon>
        <taxon>Periconia</taxon>
    </lineage>
</organism>
<proteinExistence type="predicted"/>
<dbReference type="PANTHER" id="PTHR38795">
    <property type="entry name" value="DUF6604 DOMAIN-CONTAINING PROTEIN"/>
    <property type="match status" value="1"/>
</dbReference>
<evidence type="ECO:0000256" key="1">
    <source>
        <dbReference type="SAM" id="MobiDB-lite"/>
    </source>
</evidence>
<feature type="domain" description="DUF6604" evidence="2">
    <location>
        <begin position="13"/>
        <end position="250"/>
    </location>
</feature>
<dbReference type="Proteomes" id="UP001152607">
    <property type="component" value="Unassembled WGS sequence"/>
</dbReference>
<feature type="region of interest" description="Disordered" evidence="1">
    <location>
        <begin position="33"/>
        <end position="55"/>
    </location>
</feature>
<evidence type="ECO:0000313" key="4">
    <source>
        <dbReference type="Proteomes" id="UP001152607"/>
    </source>
</evidence>
<comment type="caution">
    <text evidence="3">The sequence shown here is derived from an EMBL/GenBank/DDBJ whole genome shotgun (WGS) entry which is preliminary data.</text>
</comment>
<reference evidence="3" key="1">
    <citation type="submission" date="2023-01" db="EMBL/GenBank/DDBJ databases">
        <authorList>
            <person name="Van Ghelder C."/>
            <person name="Rancurel C."/>
        </authorList>
    </citation>
    <scope>NUCLEOTIDE SEQUENCE</scope>
    <source>
        <strain evidence="3">CNCM I-4278</strain>
    </source>
</reference>
<dbReference type="OrthoDB" id="5238236at2759"/>
<keyword evidence="4" id="KW-1185">Reference proteome</keyword>
<dbReference type="Pfam" id="PF20253">
    <property type="entry name" value="DUF6604"/>
    <property type="match status" value="1"/>
</dbReference>
<feature type="compositionally biased region" description="Basic residues" evidence="1">
    <location>
        <begin position="33"/>
        <end position="44"/>
    </location>
</feature>
<evidence type="ECO:0000313" key="3">
    <source>
        <dbReference type="EMBL" id="CAI6337375.1"/>
    </source>
</evidence>
<dbReference type="InterPro" id="IPR046539">
    <property type="entry name" value="DUF6604"/>
</dbReference>
<name>A0A9W4UK02_9PLEO</name>
<sequence>MPGLPKNLVSTYQTYKNHTDTIAEWLASTARKHGFTSPKAKKTNKTPNPSQGRPTYTVATKEWTEMAEFIANLSDPPVNVPSKLATLLETTISLRQSFSNNLSDILEDTSSKRDSDASHDFFLSVLKKVHDILKPRLPKERPSSKKPSTVEEIINVFEHLELEEPSAEFEQAPDIPAVSPVNRPIYRAERQNDIQEACFAFSLLLHDLTSIRREVSRAWEGYKQGVYDLVAASISTNTATDLARSMVDDLKGTFAKHGGASRMLDVYYMAMCMEAGTTANDRVRTGDDMNFAMYDAADALFLPAAQTLTAFCNVMKVGPDPQMKRGIYGHYDPQSKRKSKSNREKFTEDKILLLEMLEEFYFFCRFTGPTGSRPPVEDEFTCGLREMFKTKESNLPLAFAATLFLDIHHILREEVDNGFKRLTEATHFIQGDIKEEISFHDGIEMETWPTDNDRFVLHFTETLDFWCHNDQQRICSVKLKRVNIPAPFILHRRHPWLCGLWKYYAQMRFHELSIVFVNAWGSVMSCAHLYNAVGGGTHRDSMWRDMDVVIGLQNSKTFLVGEAPTAADDCLKRFALAMGASAANLAKSTRKKKGLTLSKRGPKGLKELGDVLQTFKERFCNGSGQTNIAPDDVHKILEKASWEHELDEDGHVLEVYKDTDEPTEMKKKPSTSHLHVSKLLSLLCDVLNAEMVEIAFDYLRLHRMCWRLLRALKDACRDKLISMYGPDYIEKESQLPFVVGYVLMSASSEQQVGDILKARLPGVQVTDAVVAAAKTVVKTMIDQGAGALIVEKILPTALGVQIDFEFE</sequence>
<gene>
    <name evidence="3" type="ORF">PDIGIT_LOCUS10487</name>
</gene>